<dbReference type="PANTHER" id="PTHR43335">
    <property type="entry name" value="ABC TRANSPORTER, ATP-BINDING PROTEIN"/>
    <property type="match status" value="1"/>
</dbReference>
<comment type="similarity">
    <text evidence="1">Belongs to the ABC transporter superfamily.</text>
</comment>
<proteinExistence type="inferred from homology"/>
<dbReference type="STRING" id="263852.SAMN02745116_02511"/>
<evidence type="ECO:0000256" key="1">
    <source>
        <dbReference type="ARBA" id="ARBA00005417"/>
    </source>
</evidence>
<evidence type="ECO:0000313" key="3">
    <source>
        <dbReference type="EMBL" id="SKA12921.1"/>
    </source>
</evidence>
<dbReference type="EMBL" id="FUXI01000043">
    <property type="protein sequence ID" value="SKA12921.1"/>
    <property type="molecule type" value="Genomic_DNA"/>
</dbReference>
<evidence type="ECO:0000256" key="2">
    <source>
        <dbReference type="ARBA" id="ARBA00022448"/>
    </source>
</evidence>
<dbReference type="PANTHER" id="PTHR43335:SF4">
    <property type="entry name" value="ABC TRANSPORTER, ATP-BINDING PROTEIN"/>
    <property type="match status" value="1"/>
</dbReference>
<protein>
    <submittedName>
        <fullName evidence="3">AAA domain</fullName>
    </submittedName>
</protein>
<reference evidence="3 4" key="1">
    <citation type="submission" date="2017-02" db="EMBL/GenBank/DDBJ databases">
        <authorList>
            <person name="Peterson S.W."/>
        </authorList>
    </citation>
    <scope>NUCLEOTIDE SEQUENCE [LARGE SCALE GENOMIC DNA]</scope>
    <source>
        <strain evidence="3 4">ATCC BAA-1030</strain>
    </source>
</reference>
<dbReference type="Gene3D" id="3.40.50.300">
    <property type="entry name" value="P-loop containing nucleotide triphosphate hydrolases"/>
    <property type="match status" value="1"/>
</dbReference>
<organism evidence="3 4">
    <name type="scientific">Pilibacter termitis</name>
    <dbReference type="NCBI Taxonomy" id="263852"/>
    <lineage>
        <taxon>Bacteria</taxon>
        <taxon>Bacillati</taxon>
        <taxon>Bacillota</taxon>
        <taxon>Bacilli</taxon>
        <taxon>Lactobacillales</taxon>
        <taxon>Enterococcaceae</taxon>
        <taxon>Pilibacter</taxon>
    </lineage>
</organism>
<gene>
    <name evidence="3" type="ORF">SAMN02745116_02511</name>
</gene>
<dbReference type="InterPro" id="IPR027417">
    <property type="entry name" value="P-loop_NTPase"/>
</dbReference>
<dbReference type="SUPFAM" id="SSF52540">
    <property type="entry name" value="P-loop containing nucleoside triphosphate hydrolases"/>
    <property type="match status" value="1"/>
</dbReference>
<keyword evidence="2" id="KW-0813">Transport</keyword>
<name>A0A1T4RBF6_9ENTE</name>
<evidence type="ECO:0000313" key="4">
    <source>
        <dbReference type="Proteomes" id="UP000190328"/>
    </source>
</evidence>
<dbReference type="AlphaFoldDB" id="A0A1T4RBF6"/>
<dbReference type="Proteomes" id="UP000190328">
    <property type="component" value="Unassembled WGS sequence"/>
</dbReference>
<accession>A0A1T4RBF6</accession>
<keyword evidence="4" id="KW-1185">Reference proteome</keyword>
<sequence>MRQRLGLGVAILNKPDFLILDEPVNGLDPEGIVEIRKIIQELNQAHGTTILISSHLLSELSMLATRYGIIHQGKIVKEITKEELELECNSEIKLLTSDDEKTHKVLKEQGFAIQKENQQLHIIQGMREDMEKIGKSLFDKGIYIKEMSYKEEQLEEYFLDLIGGK</sequence>